<dbReference type="PROSITE" id="PS00232">
    <property type="entry name" value="CADHERIN_1"/>
    <property type="match status" value="13"/>
</dbReference>
<feature type="transmembrane region" description="Helical" evidence="19">
    <location>
        <begin position="2840"/>
        <end position="2861"/>
    </location>
</feature>
<dbReference type="GO" id="GO:0005911">
    <property type="term" value="C:cell-cell junction"/>
    <property type="evidence" value="ECO:0007669"/>
    <property type="project" value="TreeGrafter"/>
</dbReference>
<comment type="caution">
    <text evidence="21">The sequence shown here is derived from an EMBL/GenBank/DDBJ whole genome shotgun (WGS) entry which is preliminary data.</text>
</comment>
<gene>
    <name evidence="21" type="ORF">GBAR_LOCUS4879</name>
</gene>
<dbReference type="CDD" id="cd01076">
    <property type="entry name" value="NAD_bind_1_Glu_DH"/>
    <property type="match status" value="1"/>
</dbReference>
<dbReference type="CDD" id="cd11304">
    <property type="entry name" value="Cadherin_repeat"/>
    <property type="match status" value="25"/>
</dbReference>
<dbReference type="PRINTS" id="PR00205">
    <property type="entry name" value="CADHERIN"/>
</dbReference>
<evidence type="ECO:0000256" key="11">
    <source>
        <dbReference type="ARBA" id="ARBA00022989"/>
    </source>
</evidence>
<feature type="domain" description="Cadherin" evidence="20">
    <location>
        <begin position="1734"/>
        <end position="1771"/>
    </location>
</feature>
<sequence>MDSGDNGMLSFSADISAPLQVDSETGEVVLVQSLDYEADTSYMFTVNVTDNGEFPNTNSTRVLVLVEDVNDNSPVFQNTSYSTTIPEANTTSPYDILTVNATDRDSNALGSVRYSLLSGASPLFYIDRGTGQLLVVENVDFESLNPVQGASEVQLQLTVEARDGGGLASTAFITVTVTDENDNSPVFINAPYTASVRENTAPGLEVTAVRASDRDSNENGVVRYSIDNNENFSIDEITGVITTGTVGQSSSSMLYDHESDTKVYSLTVYATDNGTDARVSETLVTVTILDTNDNSPVIESVDGQIVAVPEDAGRGTLVGAVINVRDDDDEENGQVNFTLSNDGGLFEVSPSGEVTLAGELDRETQAEYNITVTVTDRGQPQRTALTYILVSVEDVNDNAPIFSQEICTAAISEREGGNALVAQLRVEDRDSVNNGAEQLSFNIVNDQPMFIVEGMEDGGSWLVKVKTATGSEFDYETGPRSYLLVIEARNMRSPFLAATTNFTIILFDINDELPEFSTSPYTFSVPENFPGGGTVGSILATDPEEGMVSYEFADGTPDSTKNTFSLHTNTGVLTLKIPINSSIEFSVVARDGGNPFQISTASVRVTIEDIDELAPTFTRALYSETVFENRDPAEVITVRGTSTDSSAITFSIVAGDTPDFSLDSNTGVLSTTRSLDREAIPLYIFTVRAEDGMGRASYTQVIVTVDDENDVTPTFPLYSYTYCIKESSAISTTLEPYARATDADVGSNGIIEYFLQSSSTHPFRVDQSSGVVSLDGELDRETKPSYTLILEAVDQGPPSKTGTTELRIKVDDVDDERPIFDQTSYSATILENSPEGVSVAVISANDQDTNSLNYYITDGDPLGQFYMDPLSGLITTTAVSLDRETEDEYRLKVSVTDGSRMDEGEVVVVIGDLNDNSPLFTQETYIVTHDESNSNDLVVTKLTANDDDEGSNGRVEYRITGGNRNTIFYMDSSGQVVARAGKLDYETDPMHTLTIEAIDQASPESMQRFSTAVVTVLLRDVNDNRPIFSQSLYNTSLMENVAMGTTVAVVSATDGDLGTNGQISYRLEGSSRLFTINTTSGVVKVSGDVDYEMGQEHELSVEARDNGDPRRSNVVTLHVDVINVEDEAPQFPISFYTTSVDEGAPSSTSVLTVSATDPDGTDSLVYDIIQSSSNVGSSYFRMDPVSGEISTTGTLDRETVPVIDLAIIATDSAGHNDTAIVQITVGDVNDNSPQFNAEYYTASLRENSPVGTTIVPFFDGSSTRVEARDADGPGVNSVVIYDKEGEDQDKFSIDKDTGVVTVAAGAVLDREVDQTLELIITAEDRATSPRISRITMTITLEDENDNIPFFIPRFGYSLTVPEDTAVGTVLTIAEAVDPDLAGDISFTAGTSSPPHKLSCFSINSTTGAITLERSLDREQDPFISLMISAHDSGTPSLAASTMVQITVTDVNDNQPVFSQETYIAMVSEAHTIGASVIAVVAEDPDFGTSGQLEYSVNSRQFSINKDTGELTTTVALDYETQRLYDDITILACDKDPQSNCSTASVRVYVMDFNDNSPSFDFSLYRTDICHTHPVGEVFIQPVAIDKDSGIYSQVTYSLDDESGLTSISPDTGRMFLRRNVTSEEIGLEFTAVITARDGGTRMLSADTEVVVRVLDCTTDPFRFIVPFFEGEVTEEQTGNSVTVVILSDSSGGTLSGGISTEPGQAQGLYFSPELPQNPFGLAGTALTVTQPDLLDRETRGFYTLPVIATGSMAYATVTVRVMDVNDNRPQLQLPALLFTVPENISEPVYITTAVANDDDTGNNADIQFSFTVTSDNFSIMGVLESTIHLFQATDGMFSEEGTITVTVADVNDNPPVFGRDSYSVAVLENRPRGTSVLTVEATDEDLGENATISFSIAEGDERLFTVDSETGLVRTLVELDFESNPWHSLIVRASDGGASSLSSFAVINITVMDLNDHIPTFLNPLPSIEISERVDIGEILTDFDVSDSDSGDLGEDGVRFAIVAGDTDLFSVDNVTGVLKTEALLDRDEGPECHFLTIQATDSAGDSSLSSVTEIQVCLMDVNDNCPKFIQPSFSGQIPENQVTGQQLLLRVRATDGDSGTNGAIEYGLLRDGVVFDIDPTTGFLSLTSSLDTETTPSYDLVVEACDRGAGPCCTNTTITVDVIDVNDNRPVITNINTDSCIDVVETNEAYSCQGNVQEIGDVVFAVNATDRDSGLNGAILFEIVGSSPFFDISSSGVITIAGQLDYETQNTHQLYINALDQGQPLSLTSETRILCINVVDINDKIPSFPVTQYNMTQNEGTLPEAAIVNVFARDDDSGDNAAVFYSITNGNTSVFRINEETGQMFLLEELDCETTTSFSLTITANNSLSTCPLSSTVQVLVLVGDVNDNPPVLSQNMYNTTIPENVALSEEILRIYATDADKTAPNNELQYRLLLGAGSNPFHLDDQGRLTVQNALDAEGLFGLQYSFSVEVRDSGEVVMRDSANVVIFVEDANDEAPFFSQNTFSVSVSESEDTPFPLLPLFFFDDDVEPSNRESFITIDSVTGYHTPTNNFVTLRGSDAFSVNENNTLELRRSLDRENISSYGVTVAVTNTADCYEQDGGQCSSFAVIEVAVIDVNDNYPRFSSISYSGEVSVTASVGTSVLRVDASDADTGNFAAVRYSITDSLDGRFRIDEETGVILTRGSFENLDGQMLSLTVLASDNPDSSPSLTSTATVNLVILNDFQRISVLFSCGIDTIVQSEAEITRTIANVSGLDIQVENYADHSDDIRSNFIFHATDPNSNKIVDFDEFFMRLTESGGDKDTELITKLSAICPVEKITAFANIDDYAYPDALDTQTIVILVLCVILSAGAITTLILSIRQRWVYVVQYKKGKERFLNKGNAKLSTTQGVTLFLADAVSACPALLSLTRCPPMRNLQLAELSSEGKDVTVVLSPPASGVRCQCSMTSTEEEELDKLPFSDMVMRLADKATSLVKERILAEDQSKVSDREKEAKVQGFLNQIVATNATLHVAFPIHRDDGTMEVIHGWRAQHSQHRTPCKGGIRYSEDVTEDEVCALAALMTFKCAMVDVPFGGAKGGVKIDPAKYSVKELERITRRFTMELAKKGFIGPGLDVPAPDMGTGAREMSWIADTYSMTHGYNDINSYACVTGKPIPQGGIHGRISATGRGIYHSVKSFISEAEYCSAVDIMPGINGKTFVVQGFGNVGLHSCRYLHRNGAKLVGVAEKDGSIINYEEGIDPKELEDYKLEHGTIVGFPGATPTSENLLTADCDILIPAAGEQVITSDIARDVKAKIVAEGANGPITLPAERILHSKNVLVIPDMFANAGGVTVSYFEWLKNLNHVSYGKLTWKYERESNQHLLESVQTSLEAKFSGGKPGTIPITPTADFSSKMAGASEKDIVHSGLEFTMERSATQIMEAVRDYNLGLDLRTAAYVCALRKIYNVYREAGITFS</sequence>
<dbReference type="GO" id="GO:0005739">
    <property type="term" value="C:mitochondrion"/>
    <property type="evidence" value="ECO:0007669"/>
    <property type="project" value="UniProtKB-SubCell"/>
</dbReference>
<organism evidence="21 22">
    <name type="scientific">Geodia barretti</name>
    <name type="common">Barrett's horny sponge</name>
    <dbReference type="NCBI Taxonomy" id="519541"/>
    <lineage>
        <taxon>Eukaryota</taxon>
        <taxon>Metazoa</taxon>
        <taxon>Porifera</taxon>
        <taxon>Demospongiae</taxon>
        <taxon>Heteroscleromorpha</taxon>
        <taxon>Tetractinellida</taxon>
        <taxon>Astrophorina</taxon>
        <taxon>Geodiidae</taxon>
        <taxon>Geodia</taxon>
    </lineage>
</organism>
<dbReference type="InterPro" id="IPR020894">
    <property type="entry name" value="Cadherin_CS"/>
</dbReference>
<feature type="domain" description="Cadherin" evidence="20">
    <location>
        <begin position="2290"/>
        <end position="2394"/>
    </location>
</feature>
<evidence type="ECO:0000256" key="6">
    <source>
        <dbReference type="ARBA" id="ARBA00022692"/>
    </source>
</evidence>
<dbReference type="SUPFAM" id="SSF53223">
    <property type="entry name" value="Aminoacid dehydrogenase-like, N-terminal domain"/>
    <property type="match status" value="1"/>
</dbReference>
<keyword evidence="13" id="KW-0496">Mitochondrion</keyword>
<dbReference type="InterPro" id="IPR002126">
    <property type="entry name" value="Cadherin-like_dom"/>
</dbReference>
<keyword evidence="10" id="KW-0130">Cell adhesion</keyword>
<dbReference type="InterPro" id="IPR006095">
    <property type="entry name" value="Glu/Leu/Phe/Val/Trp_DH"/>
</dbReference>
<keyword evidence="22" id="KW-1185">Reference proteome</keyword>
<comment type="similarity">
    <text evidence="3 18">Belongs to the Glu/Leu/Phe/Val dehydrogenases family.</text>
</comment>
<reference evidence="21" key="1">
    <citation type="submission" date="2023-03" db="EMBL/GenBank/DDBJ databases">
        <authorList>
            <person name="Steffen K."/>
            <person name="Cardenas P."/>
        </authorList>
    </citation>
    <scope>NUCLEOTIDE SEQUENCE</scope>
</reference>
<evidence type="ECO:0000256" key="17">
    <source>
        <dbReference type="PROSITE-ProRule" id="PRU00043"/>
    </source>
</evidence>
<dbReference type="Pfam" id="PF02812">
    <property type="entry name" value="ELFV_dehydrog_N"/>
    <property type="match status" value="1"/>
</dbReference>
<dbReference type="Gene3D" id="3.40.50.10860">
    <property type="entry name" value="Leucine Dehydrogenase, chain A, domain 1"/>
    <property type="match status" value="1"/>
</dbReference>
<feature type="domain" description="Cadherin" evidence="20">
    <location>
        <begin position="2502"/>
        <end position="2625"/>
    </location>
</feature>
<dbReference type="Gene3D" id="2.60.40.60">
    <property type="entry name" value="Cadherins"/>
    <property type="match status" value="26"/>
</dbReference>
<keyword evidence="7" id="KW-0732">Signal</keyword>
<evidence type="ECO:0000256" key="5">
    <source>
        <dbReference type="ARBA" id="ARBA00022536"/>
    </source>
</evidence>
<dbReference type="InterPro" id="IPR018247">
    <property type="entry name" value="EF_Hand_1_Ca_BS"/>
</dbReference>
<feature type="domain" description="Cadherin" evidence="20">
    <location>
        <begin position="517"/>
        <end position="617"/>
    </location>
</feature>
<evidence type="ECO:0000256" key="8">
    <source>
        <dbReference type="ARBA" id="ARBA00022737"/>
    </source>
</evidence>
<keyword evidence="15" id="KW-1015">Disulfide bond</keyword>
<feature type="domain" description="Cadherin" evidence="20">
    <location>
        <begin position="1772"/>
        <end position="1857"/>
    </location>
</feature>
<evidence type="ECO:0000256" key="3">
    <source>
        <dbReference type="ARBA" id="ARBA00006382"/>
    </source>
</evidence>
<dbReference type="FunFam" id="3.40.50.720:FF:000100">
    <property type="entry name" value="Glutamate dehydrogenase 1, mitochondrial"/>
    <property type="match status" value="1"/>
</dbReference>
<feature type="domain" description="Cadherin" evidence="20">
    <location>
        <begin position="188"/>
        <end position="298"/>
    </location>
</feature>
<evidence type="ECO:0000313" key="22">
    <source>
        <dbReference type="Proteomes" id="UP001174909"/>
    </source>
</evidence>
<protein>
    <recommendedName>
        <fullName evidence="4">glutamate dehydrogenase [NAD(P)(+)]</fullName>
        <ecNumber evidence="4">1.4.1.3</ecNumber>
    </recommendedName>
</protein>
<evidence type="ECO:0000256" key="7">
    <source>
        <dbReference type="ARBA" id="ARBA00022729"/>
    </source>
</evidence>
<dbReference type="Pfam" id="PF00208">
    <property type="entry name" value="ELFV_dehydrog"/>
    <property type="match status" value="1"/>
</dbReference>
<dbReference type="Gene3D" id="3.40.50.720">
    <property type="entry name" value="NAD(P)-binding Rossmann-like Domain"/>
    <property type="match status" value="1"/>
</dbReference>
<dbReference type="GO" id="GO:0004353">
    <property type="term" value="F:glutamate dehydrogenase [NAD(P)+] activity"/>
    <property type="evidence" value="ECO:0007669"/>
    <property type="project" value="UniProtKB-EC"/>
</dbReference>
<evidence type="ECO:0000313" key="21">
    <source>
        <dbReference type="EMBL" id="CAI8006739.1"/>
    </source>
</evidence>
<feature type="transmembrane region" description="Helical" evidence="19">
    <location>
        <begin position="2882"/>
        <end position="2907"/>
    </location>
</feature>
<dbReference type="PRINTS" id="PR00082">
    <property type="entry name" value="GLFDHDRGNASE"/>
</dbReference>
<dbReference type="Proteomes" id="UP001174909">
    <property type="component" value="Unassembled WGS sequence"/>
</dbReference>
<evidence type="ECO:0000256" key="13">
    <source>
        <dbReference type="ARBA" id="ARBA00023128"/>
    </source>
</evidence>
<dbReference type="InterPro" id="IPR050971">
    <property type="entry name" value="Cadherin-domain_protein"/>
</dbReference>
<feature type="domain" description="Cadherin" evidence="20">
    <location>
        <begin position="921"/>
        <end position="1028"/>
    </location>
</feature>
<evidence type="ECO:0000256" key="19">
    <source>
        <dbReference type="SAM" id="Phobius"/>
    </source>
</evidence>
<dbReference type="InterPro" id="IPR033524">
    <property type="entry name" value="Glu/Leu/Phe/Val_DH_AS"/>
</dbReference>
<dbReference type="GO" id="GO:0005509">
    <property type="term" value="F:calcium ion binding"/>
    <property type="evidence" value="ECO:0007669"/>
    <property type="project" value="UniProtKB-UniRule"/>
</dbReference>
<feature type="domain" description="Cadherin" evidence="20">
    <location>
        <begin position="1458"/>
        <end position="1559"/>
    </location>
</feature>
<feature type="domain" description="Cadherin" evidence="20">
    <location>
        <begin position="1962"/>
        <end position="2069"/>
    </location>
</feature>
<dbReference type="FunFam" id="3.40.50.10860:FF:000003">
    <property type="entry name" value="Glutamate dehydrogenase"/>
    <property type="match status" value="1"/>
</dbReference>
<evidence type="ECO:0000259" key="20">
    <source>
        <dbReference type="PROSITE" id="PS50268"/>
    </source>
</evidence>
<dbReference type="SUPFAM" id="SSF51735">
    <property type="entry name" value="NAD(P)-binding Rossmann-fold domains"/>
    <property type="match status" value="1"/>
</dbReference>
<dbReference type="GO" id="GO:0005886">
    <property type="term" value="C:plasma membrane"/>
    <property type="evidence" value="ECO:0007669"/>
    <property type="project" value="InterPro"/>
</dbReference>
<dbReference type="FunFam" id="2.60.40.60:FF:000104">
    <property type="entry name" value="cadherin-23 isoform X1"/>
    <property type="match status" value="1"/>
</dbReference>
<dbReference type="InterPro" id="IPR036291">
    <property type="entry name" value="NAD(P)-bd_dom_sf"/>
</dbReference>
<feature type="domain" description="Cadherin" evidence="20">
    <location>
        <begin position="821"/>
        <end position="920"/>
    </location>
</feature>
<dbReference type="Pfam" id="PF00028">
    <property type="entry name" value="Cadherin"/>
    <property type="match status" value="20"/>
</dbReference>
<dbReference type="SMART" id="SM00839">
    <property type="entry name" value="ELFV_dehydrog"/>
    <property type="match status" value="1"/>
</dbReference>
<name>A0AA35R8S6_GEOBA</name>
<comment type="subcellular location">
    <subcellularLocation>
        <location evidence="1">Membrane</location>
        <topology evidence="1">Single-pass membrane protein</topology>
    </subcellularLocation>
    <subcellularLocation>
        <location evidence="2">Mitochondrion</location>
    </subcellularLocation>
</comment>
<dbReference type="PROSITE" id="PS00018">
    <property type="entry name" value="EF_HAND_1"/>
    <property type="match status" value="1"/>
</dbReference>
<dbReference type="InterPro" id="IPR006097">
    <property type="entry name" value="Glu/Leu/Phe/Val/Trp_DH_dimer"/>
</dbReference>
<feature type="domain" description="Cadherin" evidence="20">
    <location>
        <begin position="2626"/>
        <end position="2732"/>
    </location>
</feature>
<dbReference type="FunFam" id="2.60.40.60:FF:000058">
    <property type="entry name" value="FAT atypical cadherin 3"/>
    <property type="match status" value="1"/>
</dbReference>
<feature type="domain" description="Cadherin" evidence="20">
    <location>
        <begin position="1236"/>
        <end position="1350"/>
    </location>
</feature>
<dbReference type="FunFam" id="2.60.40.60:FF:000020">
    <property type="entry name" value="Dachsous cadherin-related 1b"/>
    <property type="match status" value="8"/>
</dbReference>
<evidence type="ECO:0000256" key="18">
    <source>
        <dbReference type="RuleBase" id="RU004417"/>
    </source>
</evidence>
<evidence type="ECO:0000256" key="9">
    <source>
        <dbReference type="ARBA" id="ARBA00022837"/>
    </source>
</evidence>
<dbReference type="InterPro" id="IPR015919">
    <property type="entry name" value="Cadherin-like_sf"/>
</dbReference>
<feature type="domain" description="Cadherin" evidence="20">
    <location>
        <begin position="1858"/>
        <end position="1961"/>
    </location>
</feature>
<dbReference type="InterPro" id="IPR046346">
    <property type="entry name" value="Aminoacid_DH-like_N_sf"/>
</dbReference>
<dbReference type="PANTHER" id="PTHR24025">
    <property type="entry name" value="DESMOGLEIN FAMILY MEMBER"/>
    <property type="match status" value="1"/>
</dbReference>
<keyword evidence="9 17" id="KW-0106">Calcium</keyword>
<keyword evidence="11 19" id="KW-1133">Transmembrane helix</keyword>
<accession>A0AA35R8S6</accession>
<keyword evidence="12 18" id="KW-0560">Oxidoreductase</keyword>
<evidence type="ECO:0000256" key="1">
    <source>
        <dbReference type="ARBA" id="ARBA00004167"/>
    </source>
</evidence>
<dbReference type="GO" id="GO:0006520">
    <property type="term" value="P:amino acid metabolic process"/>
    <property type="evidence" value="ECO:0007669"/>
    <property type="project" value="InterPro"/>
</dbReference>
<evidence type="ECO:0000256" key="4">
    <source>
        <dbReference type="ARBA" id="ARBA00012889"/>
    </source>
</evidence>
<dbReference type="GO" id="GO:0007156">
    <property type="term" value="P:homophilic cell adhesion via plasma membrane adhesion molecules"/>
    <property type="evidence" value="ECO:0007669"/>
    <property type="project" value="InterPro"/>
</dbReference>
<keyword evidence="14 19" id="KW-0472">Membrane</keyword>
<feature type="domain" description="Cadherin" evidence="20">
    <location>
        <begin position="77"/>
        <end position="187"/>
    </location>
</feature>
<dbReference type="InterPro" id="IPR006096">
    <property type="entry name" value="Glu/Leu/Phe/Val/Trp_DH_C"/>
</dbReference>
<keyword evidence="16" id="KW-0325">Glycoprotein</keyword>
<dbReference type="FunFam" id="2.60.40.60:FF:000015">
    <property type="entry name" value="FAT atypical cadherin 1"/>
    <property type="match status" value="1"/>
</dbReference>
<proteinExistence type="inferred from homology"/>
<feature type="domain" description="Cadherin" evidence="20">
    <location>
        <begin position="618"/>
        <end position="715"/>
    </location>
</feature>
<feature type="domain" description="Cadherin" evidence="20">
    <location>
        <begin position="1132"/>
        <end position="1235"/>
    </location>
</feature>
<feature type="domain" description="Cadherin" evidence="20">
    <location>
        <begin position="1029"/>
        <end position="1131"/>
    </location>
</feature>
<feature type="domain" description="Cadherin" evidence="20">
    <location>
        <begin position="1560"/>
        <end position="1668"/>
    </location>
</feature>
<evidence type="ECO:0000256" key="16">
    <source>
        <dbReference type="ARBA" id="ARBA00023180"/>
    </source>
</evidence>
<dbReference type="EC" id="1.4.1.3" evidence="4"/>
<dbReference type="FunFam" id="2.60.40.60:FF:000024">
    <property type="entry name" value="FAT atypical cadherin 3"/>
    <property type="match status" value="1"/>
</dbReference>
<feature type="domain" description="Cadherin" evidence="20">
    <location>
        <begin position="2070"/>
        <end position="2173"/>
    </location>
</feature>
<evidence type="ECO:0000256" key="10">
    <source>
        <dbReference type="ARBA" id="ARBA00022889"/>
    </source>
</evidence>
<feature type="domain" description="Cadherin" evidence="20">
    <location>
        <begin position="403"/>
        <end position="516"/>
    </location>
</feature>
<dbReference type="SMART" id="SM00112">
    <property type="entry name" value="CA"/>
    <property type="match status" value="26"/>
</dbReference>
<dbReference type="FunFam" id="2.60.40.60:FF:000033">
    <property type="entry name" value="FAT atypical cadherin 1"/>
    <property type="match status" value="2"/>
</dbReference>
<feature type="domain" description="Cadherin" evidence="20">
    <location>
        <begin position="2395"/>
        <end position="2501"/>
    </location>
</feature>
<evidence type="ECO:0000256" key="14">
    <source>
        <dbReference type="ARBA" id="ARBA00023136"/>
    </source>
</evidence>
<feature type="domain" description="Cadherin" evidence="20">
    <location>
        <begin position="716"/>
        <end position="820"/>
    </location>
</feature>
<feature type="domain" description="Cadherin" evidence="20">
    <location>
        <begin position="2"/>
        <end position="76"/>
    </location>
</feature>
<dbReference type="PANTHER" id="PTHR24025:SF23">
    <property type="entry name" value="NEURAL-CADHERIN"/>
    <property type="match status" value="1"/>
</dbReference>
<keyword evidence="8" id="KW-0677">Repeat</keyword>
<dbReference type="SUPFAM" id="SSF49313">
    <property type="entry name" value="Cadherin-like"/>
    <property type="match status" value="26"/>
</dbReference>
<evidence type="ECO:0000256" key="15">
    <source>
        <dbReference type="ARBA" id="ARBA00023157"/>
    </source>
</evidence>
<evidence type="ECO:0000256" key="12">
    <source>
        <dbReference type="ARBA" id="ARBA00023002"/>
    </source>
</evidence>
<feature type="domain" description="Cadherin" evidence="20">
    <location>
        <begin position="1352"/>
        <end position="1457"/>
    </location>
</feature>
<evidence type="ECO:0000256" key="2">
    <source>
        <dbReference type="ARBA" id="ARBA00004173"/>
    </source>
</evidence>
<dbReference type="PROSITE" id="PS00074">
    <property type="entry name" value="GLFV_DEHYDROGENASE"/>
    <property type="match status" value="1"/>
</dbReference>
<keyword evidence="5" id="KW-0245">EGF-like domain</keyword>
<dbReference type="EMBL" id="CASHTH010000714">
    <property type="protein sequence ID" value="CAI8006739.1"/>
    <property type="molecule type" value="Genomic_DNA"/>
</dbReference>
<feature type="domain" description="Cadherin" evidence="20">
    <location>
        <begin position="306"/>
        <end position="402"/>
    </location>
</feature>
<dbReference type="PROSITE" id="PS50268">
    <property type="entry name" value="CADHERIN_2"/>
    <property type="match status" value="26"/>
</dbReference>
<keyword evidence="6 19" id="KW-0812">Transmembrane</keyword>
<feature type="domain" description="Cadherin" evidence="20">
    <location>
        <begin position="2201"/>
        <end position="2289"/>
    </location>
</feature>
<dbReference type="InterPro" id="IPR033922">
    <property type="entry name" value="NAD_bind_Glu_DH"/>
</dbReference>